<evidence type="ECO:0000313" key="4">
    <source>
        <dbReference type="EMBL" id="TCU03273.1"/>
    </source>
</evidence>
<feature type="region of interest" description="Disordered" evidence="2">
    <location>
        <begin position="78"/>
        <end position="106"/>
    </location>
</feature>
<evidence type="ECO:0000256" key="2">
    <source>
        <dbReference type="SAM" id="MobiDB-lite"/>
    </source>
</evidence>
<comment type="caution">
    <text evidence="4">The sequence shown here is derived from an EMBL/GenBank/DDBJ whole genome shotgun (WGS) entry which is preliminary data.</text>
</comment>
<evidence type="ECO:0000313" key="5">
    <source>
        <dbReference type="Proteomes" id="UP000294576"/>
    </source>
</evidence>
<dbReference type="GO" id="GO:0003677">
    <property type="term" value="F:DNA binding"/>
    <property type="evidence" value="ECO:0007669"/>
    <property type="project" value="UniProtKB-KW"/>
</dbReference>
<dbReference type="InterPro" id="IPR010095">
    <property type="entry name" value="Cas12f1-like_TNB"/>
</dbReference>
<feature type="domain" description="Cas12f1-like TNB" evidence="3">
    <location>
        <begin position="9"/>
        <end position="67"/>
    </location>
</feature>
<protein>
    <submittedName>
        <fullName evidence="4">Putative transposase-like DNA-binding protein</fullName>
    </submittedName>
</protein>
<sequence>MTRKGKLITLAMRRSGGGVSYVNPAYTSQRCHACGHIEAANRPDRDTFQCLSCGHAACADHNAALNILYLGRKARTGGHPEMACESNPVAGRKQEEDGSSPRANAA</sequence>
<keyword evidence="1 4" id="KW-0238">DNA-binding</keyword>
<reference evidence="4 5" key="1">
    <citation type="submission" date="2019-03" db="EMBL/GenBank/DDBJ databases">
        <title>Genomic Encyclopedia of Type Strains, Phase IV (KMG-V): Genome sequencing to study the core and pangenomes of soil and plant-associated prokaryotes.</title>
        <authorList>
            <person name="Whitman W."/>
        </authorList>
    </citation>
    <scope>NUCLEOTIDE SEQUENCE [LARGE SCALE GENOMIC DNA]</scope>
    <source>
        <strain evidence="4 5">Hc14</strain>
    </source>
</reference>
<gene>
    <name evidence="4" type="ORF">EV132_1493</name>
</gene>
<proteinExistence type="predicted"/>
<dbReference type="RefSeq" id="WP_132568917.1">
    <property type="nucleotide sequence ID" value="NZ_SMBH01000049.1"/>
</dbReference>
<name>A0A4R3PQV9_RHISU</name>
<organism evidence="4 5">
    <name type="scientific">Rhizobium sullae</name>
    <name type="common">Rhizobium hedysari</name>
    <dbReference type="NCBI Taxonomy" id="50338"/>
    <lineage>
        <taxon>Bacteria</taxon>
        <taxon>Pseudomonadati</taxon>
        <taxon>Pseudomonadota</taxon>
        <taxon>Alphaproteobacteria</taxon>
        <taxon>Hyphomicrobiales</taxon>
        <taxon>Rhizobiaceae</taxon>
        <taxon>Rhizobium/Agrobacterium group</taxon>
        <taxon>Rhizobium</taxon>
    </lineage>
</organism>
<dbReference type="AlphaFoldDB" id="A0A4R3PQV9"/>
<evidence type="ECO:0000259" key="3">
    <source>
        <dbReference type="Pfam" id="PF07282"/>
    </source>
</evidence>
<dbReference type="Proteomes" id="UP000294576">
    <property type="component" value="Unassembled WGS sequence"/>
</dbReference>
<dbReference type="Pfam" id="PF07282">
    <property type="entry name" value="Cas12f1-like_TNB"/>
    <property type="match status" value="1"/>
</dbReference>
<accession>A0A4R3PQV9</accession>
<dbReference type="EMBL" id="SMBH01000049">
    <property type="protein sequence ID" value="TCU03273.1"/>
    <property type="molecule type" value="Genomic_DNA"/>
</dbReference>
<evidence type="ECO:0000256" key="1">
    <source>
        <dbReference type="ARBA" id="ARBA00023125"/>
    </source>
</evidence>